<dbReference type="GO" id="GO:0016787">
    <property type="term" value="F:hydrolase activity"/>
    <property type="evidence" value="ECO:0007669"/>
    <property type="project" value="InterPro"/>
</dbReference>
<sequence length="288" mass="30294">MASEDNSGQPTETRGATREATSGATRDDSLADFVRGSFTSGGVTHDVFRSGVGPAVIVIAEIPGITPKVADFARRVRALGCSVWMPVLFGQPGRVPNGRYIASSVARACVSREFSAFATGRTAPVTDWLRALARNAHEICGGPGVGAVGMCFTGGFALGMMVGPELIAPVLSQPSLPIGFSKKAKASVKLSSDDLRIVKERVGDGVCVLGLRFTGDPVVPAERFETLRRELGDGFIGVEIDSSPGNAWGIPKNAHSVLTEHLVDEPGHPTHDALNQVLEFFSSRLLPG</sequence>
<dbReference type="Pfam" id="PF01738">
    <property type="entry name" value="DLH"/>
    <property type="match status" value="1"/>
</dbReference>
<accession>A0A6J5YGD0</accession>
<dbReference type="InterPro" id="IPR029058">
    <property type="entry name" value="AB_hydrolase_fold"/>
</dbReference>
<evidence type="ECO:0000259" key="2">
    <source>
        <dbReference type="Pfam" id="PF01738"/>
    </source>
</evidence>
<evidence type="ECO:0000256" key="1">
    <source>
        <dbReference type="SAM" id="MobiDB-lite"/>
    </source>
</evidence>
<feature type="domain" description="Dienelactone hydrolase" evidence="2">
    <location>
        <begin position="53"/>
        <end position="282"/>
    </location>
</feature>
<name>A0A6J5YGD0_9ZZZZ</name>
<feature type="compositionally biased region" description="Polar residues" evidence="1">
    <location>
        <begin position="1"/>
        <end position="24"/>
    </location>
</feature>
<evidence type="ECO:0000313" key="3">
    <source>
        <dbReference type="EMBL" id="CAB4323547.1"/>
    </source>
</evidence>
<dbReference type="InterPro" id="IPR002925">
    <property type="entry name" value="Dienelactn_hydro"/>
</dbReference>
<dbReference type="Gene3D" id="3.40.50.1820">
    <property type="entry name" value="alpha/beta hydrolase"/>
    <property type="match status" value="1"/>
</dbReference>
<gene>
    <name evidence="3" type="ORF">UFOPK1392_01303</name>
    <name evidence="4" type="ORF">UFOPK3733_01729</name>
</gene>
<protein>
    <submittedName>
        <fullName evidence="3">Unannotated protein</fullName>
    </submittedName>
</protein>
<organism evidence="3">
    <name type="scientific">freshwater metagenome</name>
    <dbReference type="NCBI Taxonomy" id="449393"/>
    <lineage>
        <taxon>unclassified sequences</taxon>
        <taxon>metagenomes</taxon>
        <taxon>ecological metagenomes</taxon>
    </lineage>
</organism>
<dbReference type="EMBL" id="CAEMXZ010000053">
    <property type="protein sequence ID" value="CAB4323547.1"/>
    <property type="molecule type" value="Genomic_DNA"/>
</dbReference>
<dbReference type="AlphaFoldDB" id="A0A6J5YGD0"/>
<evidence type="ECO:0000313" key="4">
    <source>
        <dbReference type="EMBL" id="CAB4948510.1"/>
    </source>
</evidence>
<feature type="region of interest" description="Disordered" evidence="1">
    <location>
        <begin position="1"/>
        <end position="26"/>
    </location>
</feature>
<dbReference type="SUPFAM" id="SSF53474">
    <property type="entry name" value="alpha/beta-Hydrolases"/>
    <property type="match status" value="1"/>
</dbReference>
<reference evidence="3" key="1">
    <citation type="submission" date="2020-05" db="EMBL/GenBank/DDBJ databases">
        <authorList>
            <person name="Chiriac C."/>
            <person name="Salcher M."/>
            <person name="Ghai R."/>
            <person name="Kavagutti S V."/>
        </authorList>
    </citation>
    <scope>NUCLEOTIDE SEQUENCE</scope>
</reference>
<dbReference type="EMBL" id="CAFBNC010000107">
    <property type="protein sequence ID" value="CAB4948510.1"/>
    <property type="molecule type" value="Genomic_DNA"/>
</dbReference>
<proteinExistence type="predicted"/>